<dbReference type="Proteomes" id="UP000053240">
    <property type="component" value="Unassembled WGS sequence"/>
</dbReference>
<dbReference type="PANTHER" id="PTHR24384">
    <property type="entry name" value="FINGER PUTATIVE TRANSCRIPTION FACTOR FAMILY-RELATED"/>
    <property type="match status" value="1"/>
</dbReference>
<keyword evidence="9" id="KW-0539">Nucleus</keyword>
<evidence type="ECO:0000256" key="8">
    <source>
        <dbReference type="ARBA" id="ARBA00023163"/>
    </source>
</evidence>
<dbReference type="PROSITE" id="PS50157">
    <property type="entry name" value="ZINC_FINGER_C2H2_2"/>
    <property type="match status" value="9"/>
</dbReference>
<dbReference type="KEGG" id="pmac:106715608"/>
<evidence type="ECO:0000313" key="15">
    <source>
        <dbReference type="EMBL" id="KPJ10604.1"/>
    </source>
</evidence>
<evidence type="ECO:0000256" key="9">
    <source>
        <dbReference type="ARBA" id="ARBA00023242"/>
    </source>
</evidence>
<dbReference type="AlphaFoldDB" id="A0A0N0PBG2"/>
<proteinExistence type="predicted"/>
<accession>A0A0N0PBG2</accession>
<reference evidence="15 16" key="1">
    <citation type="journal article" date="2015" name="Nat. Commun.">
        <title>Outbred genome sequencing and CRISPR/Cas9 gene editing in butterflies.</title>
        <authorList>
            <person name="Li X."/>
            <person name="Fan D."/>
            <person name="Zhang W."/>
            <person name="Liu G."/>
            <person name="Zhang L."/>
            <person name="Zhao L."/>
            <person name="Fang X."/>
            <person name="Chen L."/>
            <person name="Dong Y."/>
            <person name="Chen Y."/>
            <person name="Ding Y."/>
            <person name="Zhao R."/>
            <person name="Feng M."/>
            <person name="Zhu Y."/>
            <person name="Feng Y."/>
            <person name="Jiang X."/>
            <person name="Zhu D."/>
            <person name="Xiang H."/>
            <person name="Feng X."/>
            <person name="Li S."/>
            <person name="Wang J."/>
            <person name="Zhang G."/>
            <person name="Kronforst M.R."/>
            <person name="Wang W."/>
        </authorList>
    </citation>
    <scope>NUCLEOTIDE SEQUENCE [LARGE SCALE GENOMIC DNA]</scope>
    <source>
        <strain evidence="15">Ya'a_city_454_Pm</strain>
        <tissue evidence="15">Whole body</tissue>
    </source>
</reference>
<sequence>MDENTETYYHCMLCAQLECFNKLIPLQEDEEVFHKTMAKLSRLNILYDYDETFPKNVCESCNYNVDKAFEFVAKVEKAQNILSDLYKNKNNSLKEQNADITEDEQGEILKNENCDIFKHQQTDILIDMKHESSDDHQSHIPEQGDNLECQQNVFFEHKPNNILDHQQSDISEHLESLEEKSECGAGLDFEIYSQSSNESSVISEENSSTKSVCNSKINKNSSSTDTILTWNDYQWTCSICETQFSTNEELKQHSMQYHQICNALICHPCNIRKLHLNALIVHVQRHHKNLKFMCYKCNCKFSCTRALNSHTRKAHGPRLKYVCPGCNADFENSEELQVHTDTFYRGKRFINLPVELVSPNGLSCNICKKSFSNKQLLNSHLFIHTDRKKEHICDLCGKGFYKKNQLKCHSMTHKDQRSHECNICKSSFKTIMQLRKHTATHSGEKPHKCDQCGKGFRLKSYLKSHVIIHTNSLPYDCMYCDKKFRFKTLRNQHIRQHTGFQPYTCEICARDFTNWSNYNKHMKRRHDLNMAKRKRTPEGVYPINPSTGNIIKYDSNESQESTNRNFKGRSKRISSSKKKLHNNDLNDAQNDKSETK</sequence>
<dbReference type="PROSITE" id="PS00028">
    <property type="entry name" value="ZINC_FINGER_C2H2_1"/>
    <property type="match status" value="8"/>
</dbReference>
<dbReference type="PROSITE" id="PS51915">
    <property type="entry name" value="ZAD"/>
    <property type="match status" value="1"/>
</dbReference>
<feature type="domain" description="ZAD" evidence="14">
    <location>
        <begin position="9"/>
        <end position="85"/>
    </location>
</feature>
<feature type="compositionally biased region" description="Polar residues" evidence="12">
    <location>
        <begin position="556"/>
        <end position="565"/>
    </location>
</feature>
<dbReference type="GO" id="GO:0005634">
    <property type="term" value="C:nucleus"/>
    <property type="evidence" value="ECO:0007669"/>
    <property type="project" value="UniProtKB-SubCell"/>
</dbReference>
<evidence type="ECO:0000256" key="12">
    <source>
        <dbReference type="SAM" id="MobiDB-lite"/>
    </source>
</evidence>
<dbReference type="PANTHER" id="PTHR24384:SF189">
    <property type="entry name" value="C2H2-TYPE DOMAIN-CONTAINING PROTEIN-RELATED"/>
    <property type="match status" value="1"/>
</dbReference>
<comment type="subcellular location">
    <subcellularLocation>
        <location evidence="1">Nucleus</location>
    </subcellularLocation>
</comment>
<feature type="domain" description="C2H2-type" evidence="13">
    <location>
        <begin position="391"/>
        <end position="418"/>
    </location>
</feature>
<feature type="binding site" evidence="11">
    <location>
        <position position="58"/>
    </location>
    <ligand>
        <name>Zn(2+)</name>
        <dbReference type="ChEBI" id="CHEBI:29105"/>
    </ligand>
</feature>
<evidence type="ECO:0000256" key="7">
    <source>
        <dbReference type="ARBA" id="ARBA00023125"/>
    </source>
</evidence>
<keyword evidence="5 11" id="KW-0862">Zinc</keyword>
<gene>
    <name evidence="15" type="ORF">RR48_04549</name>
</gene>
<name>A0A0N0PBG2_PAPMA</name>
<dbReference type="Pfam" id="PF00096">
    <property type="entry name" value="zf-C2H2"/>
    <property type="match status" value="3"/>
</dbReference>
<keyword evidence="2 11" id="KW-0479">Metal-binding</keyword>
<feature type="domain" description="C2H2-type" evidence="13">
    <location>
        <begin position="321"/>
        <end position="349"/>
    </location>
</feature>
<keyword evidence="16" id="KW-1185">Reference proteome</keyword>
<feature type="domain" description="C2H2-type" evidence="13">
    <location>
        <begin position="235"/>
        <end position="258"/>
    </location>
</feature>
<feature type="binding site" evidence="11">
    <location>
        <position position="11"/>
    </location>
    <ligand>
        <name>Zn(2+)</name>
        <dbReference type="ChEBI" id="CHEBI:29105"/>
    </ligand>
</feature>
<feature type="binding site" evidence="11">
    <location>
        <position position="61"/>
    </location>
    <ligand>
        <name>Zn(2+)</name>
        <dbReference type="ChEBI" id="CHEBI:29105"/>
    </ligand>
</feature>
<evidence type="ECO:0000256" key="6">
    <source>
        <dbReference type="ARBA" id="ARBA00023015"/>
    </source>
</evidence>
<dbReference type="GO" id="GO:0000981">
    <property type="term" value="F:DNA-binding transcription factor activity, RNA polymerase II-specific"/>
    <property type="evidence" value="ECO:0007669"/>
    <property type="project" value="TreeGrafter"/>
</dbReference>
<evidence type="ECO:0000256" key="3">
    <source>
        <dbReference type="ARBA" id="ARBA00022737"/>
    </source>
</evidence>
<keyword evidence="4 10" id="KW-0863">Zinc-finger</keyword>
<feature type="domain" description="C2H2-type" evidence="13">
    <location>
        <begin position="292"/>
        <end position="315"/>
    </location>
</feature>
<dbReference type="SMART" id="SM00868">
    <property type="entry name" value="zf-AD"/>
    <property type="match status" value="1"/>
</dbReference>
<keyword evidence="8" id="KW-0804">Transcription</keyword>
<dbReference type="STRING" id="76193.A0A0N0PBG2"/>
<dbReference type="Gene3D" id="3.30.160.60">
    <property type="entry name" value="Classic Zinc Finger"/>
    <property type="match status" value="5"/>
</dbReference>
<dbReference type="InterPro" id="IPR013087">
    <property type="entry name" value="Znf_C2H2_type"/>
</dbReference>
<dbReference type="GO" id="GO:0000978">
    <property type="term" value="F:RNA polymerase II cis-regulatory region sequence-specific DNA binding"/>
    <property type="evidence" value="ECO:0007669"/>
    <property type="project" value="TreeGrafter"/>
</dbReference>
<evidence type="ECO:0000313" key="16">
    <source>
        <dbReference type="Proteomes" id="UP000053240"/>
    </source>
</evidence>
<dbReference type="InterPro" id="IPR036236">
    <property type="entry name" value="Znf_C2H2_sf"/>
</dbReference>
<feature type="domain" description="C2H2-type" evidence="13">
    <location>
        <begin position="362"/>
        <end position="389"/>
    </location>
</feature>
<evidence type="ECO:0000256" key="5">
    <source>
        <dbReference type="ARBA" id="ARBA00022833"/>
    </source>
</evidence>
<dbReference type="OrthoDB" id="3437960at2759"/>
<evidence type="ECO:0000256" key="1">
    <source>
        <dbReference type="ARBA" id="ARBA00004123"/>
    </source>
</evidence>
<dbReference type="InParanoid" id="A0A0N0PBG2"/>
<dbReference type="InterPro" id="IPR012934">
    <property type="entry name" value="Znf_AD"/>
</dbReference>
<protein>
    <submittedName>
        <fullName evidence="15">Zinc finger protein 782</fullName>
    </submittedName>
</protein>
<keyword evidence="3" id="KW-0677">Repeat</keyword>
<evidence type="ECO:0000256" key="2">
    <source>
        <dbReference type="ARBA" id="ARBA00022723"/>
    </source>
</evidence>
<dbReference type="SUPFAM" id="SSF57667">
    <property type="entry name" value="beta-beta-alpha zinc fingers"/>
    <property type="match status" value="4"/>
</dbReference>
<dbReference type="SMART" id="SM00355">
    <property type="entry name" value="ZnF_C2H2"/>
    <property type="match status" value="10"/>
</dbReference>
<evidence type="ECO:0000259" key="13">
    <source>
        <dbReference type="PROSITE" id="PS50157"/>
    </source>
</evidence>
<feature type="compositionally biased region" description="Basic residues" evidence="12">
    <location>
        <begin position="566"/>
        <end position="580"/>
    </location>
</feature>
<feature type="domain" description="C2H2-type" evidence="13">
    <location>
        <begin position="419"/>
        <end position="446"/>
    </location>
</feature>
<evidence type="ECO:0000256" key="4">
    <source>
        <dbReference type="ARBA" id="ARBA00022771"/>
    </source>
</evidence>
<feature type="compositionally biased region" description="Basic and acidic residues" evidence="12">
    <location>
        <begin position="581"/>
        <end position="596"/>
    </location>
</feature>
<evidence type="ECO:0000256" key="11">
    <source>
        <dbReference type="PROSITE-ProRule" id="PRU01263"/>
    </source>
</evidence>
<evidence type="ECO:0000259" key="14">
    <source>
        <dbReference type="PROSITE" id="PS51915"/>
    </source>
</evidence>
<feature type="domain" description="C2H2-type" evidence="13">
    <location>
        <begin position="447"/>
        <end position="474"/>
    </location>
</feature>
<dbReference type="FunFam" id="3.30.160.60:FF:000671">
    <property type="entry name" value="Zinc finger protein 26"/>
    <property type="match status" value="1"/>
</dbReference>
<dbReference type="GO" id="GO:0008270">
    <property type="term" value="F:zinc ion binding"/>
    <property type="evidence" value="ECO:0007669"/>
    <property type="project" value="UniProtKB-UniRule"/>
</dbReference>
<organism evidence="15 16">
    <name type="scientific">Papilio machaon</name>
    <name type="common">Old World swallowtail butterfly</name>
    <dbReference type="NCBI Taxonomy" id="76193"/>
    <lineage>
        <taxon>Eukaryota</taxon>
        <taxon>Metazoa</taxon>
        <taxon>Ecdysozoa</taxon>
        <taxon>Arthropoda</taxon>
        <taxon>Hexapoda</taxon>
        <taxon>Insecta</taxon>
        <taxon>Pterygota</taxon>
        <taxon>Neoptera</taxon>
        <taxon>Endopterygota</taxon>
        <taxon>Lepidoptera</taxon>
        <taxon>Glossata</taxon>
        <taxon>Ditrysia</taxon>
        <taxon>Papilionoidea</taxon>
        <taxon>Papilionidae</taxon>
        <taxon>Papilioninae</taxon>
        <taxon>Papilio</taxon>
    </lineage>
</organism>
<keyword evidence="6" id="KW-0805">Transcription regulation</keyword>
<feature type="domain" description="C2H2-type" evidence="13">
    <location>
        <begin position="475"/>
        <end position="502"/>
    </location>
</feature>
<dbReference type="EMBL" id="KQ460940">
    <property type="protein sequence ID" value="KPJ10604.1"/>
    <property type="molecule type" value="Genomic_DNA"/>
</dbReference>
<evidence type="ECO:0000256" key="10">
    <source>
        <dbReference type="PROSITE-ProRule" id="PRU00042"/>
    </source>
</evidence>
<feature type="region of interest" description="Disordered" evidence="12">
    <location>
        <begin position="530"/>
        <end position="596"/>
    </location>
</feature>
<dbReference type="InterPro" id="IPR050752">
    <property type="entry name" value="C2H2-ZF_domain"/>
</dbReference>
<keyword evidence="7" id="KW-0238">DNA-binding</keyword>
<feature type="domain" description="C2H2-type" evidence="13">
    <location>
        <begin position="503"/>
        <end position="526"/>
    </location>
</feature>
<feature type="binding site" evidence="11">
    <location>
        <position position="14"/>
    </location>
    <ligand>
        <name>Zn(2+)</name>
        <dbReference type="ChEBI" id="CHEBI:29105"/>
    </ligand>
</feature>